<feature type="transmembrane region" description="Helical" evidence="1">
    <location>
        <begin position="63"/>
        <end position="82"/>
    </location>
</feature>
<dbReference type="AlphaFoldDB" id="A0A1I6J597"/>
<keyword evidence="1" id="KW-1133">Transmembrane helix</keyword>
<evidence type="ECO:0000313" key="2">
    <source>
        <dbReference type="EMBL" id="SFR74108.1"/>
    </source>
</evidence>
<organism evidence="2 3">
    <name type="scientific">Halogeometricum rufum</name>
    <dbReference type="NCBI Taxonomy" id="553469"/>
    <lineage>
        <taxon>Archaea</taxon>
        <taxon>Methanobacteriati</taxon>
        <taxon>Methanobacteriota</taxon>
        <taxon>Stenosarchaea group</taxon>
        <taxon>Halobacteria</taxon>
        <taxon>Halobacteriales</taxon>
        <taxon>Haloferacaceae</taxon>
        <taxon>Halogeometricum</taxon>
    </lineage>
</organism>
<dbReference type="RefSeq" id="WP_089811094.1">
    <property type="nucleotide sequence ID" value="NZ_FOYT01000006.1"/>
</dbReference>
<sequence>MNTQTDIVDKVALALSGALVVIGTAVLGTVEILAGQPYGAAPVTNEAGEIVATPAVDPVIRTGVVLAGLAVLLLWGVYRAAAAEEAPERERRDVTAD</sequence>
<name>A0A1I6J597_9EURY</name>
<keyword evidence="1" id="KW-0812">Transmembrane</keyword>
<dbReference type="OrthoDB" id="328716at2157"/>
<keyword evidence="1" id="KW-0472">Membrane</keyword>
<protein>
    <submittedName>
        <fullName evidence="2">Uncharacterized protein</fullName>
    </submittedName>
</protein>
<gene>
    <name evidence="2" type="ORF">SAMN04487947_4059</name>
</gene>
<feature type="transmembrane region" description="Helical" evidence="1">
    <location>
        <begin position="12"/>
        <end position="34"/>
    </location>
</feature>
<proteinExistence type="predicted"/>
<dbReference type="STRING" id="553469.SAMN04487947_4059"/>
<accession>A0A1I6J597</accession>
<evidence type="ECO:0000256" key="1">
    <source>
        <dbReference type="SAM" id="Phobius"/>
    </source>
</evidence>
<keyword evidence="3" id="KW-1185">Reference proteome</keyword>
<evidence type="ECO:0000313" key="3">
    <source>
        <dbReference type="Proteomes" id="UP000198531"/>
    </source>
</evidence>
<dbReference type="Proteomes" id="UP000198531">
    <property type="component" value="Unassembled WGS sequence"/>
</dbReference>
<reference evidence="3" key="1">
    <citation type="submission" date="2016-10" db="EMBL/GenBank/DDBJ databases">
        <authorList>
            <person name="Varghese N."/>
            <person name="Submissions S."/>
        </authorList>
    </citation>
    <scope>NUCLEOTIDE SEQUENCE [LARGE SCALE GENOMIC DNA]</scope>
    <source>
        <strain evidence="3">CGMCC 1.7736</strain>
    </source>
</reference>
<dbReference type="EMBL" id="FOYT01000006">
    <property type="protein sequence ID" value="SFR74108.1"/>
    <property type="molecule type" value="Genomic_DNA"/>
</dbReference>